<evidence type="ECO:0000313" key="2">
    <source>
        <dbReference type="EMBL" id="CAF1582534.1"/>
    </source>
</evidence>
<keyword evidence="1" id="KW-1133">Transmembrane helix</keyword>
<dbReference type="EMBL" id="CAJNOW010010563">
    <property type="protein sequence ID" value="CAF1582534.1"/>
    <property type="molecule type" value="Genomic_DNA"/>
</dbReference>
<proteinExistence type="predicted"/>
<evidence type="ECO:0000313" key="3">
    <source>
        <dbReference type="Proteomes" id="UP000663834"/>
    </source>
</evidence>
<dbReference type="Proteomes" id="UP000663834">
    <property type="component" value="Unassembled WGS sequence"/>
</dbReference>
<accession>A0A815ZD70</accession>
<protein>
    <submittedName>
        <fullName evidence="2">Uncharacterized protein</fullName>
    </submittedName>
</protein>
<sequence length="183" mass="18837">MTDTSADLSGFYDRTMSNPILQRESFDTDDSNAVTVKSGKKITPFVKSLLTLILIVVVATAVTVAAVILTRSPTKFTTIFMAVKSSTLPSMTDIASVTTNAATPGIEAITSAATPGTEAMTSAATPNTEAITSAATPGTEAMSDVTSTDVTTPENIAVTVATTSAGAAGEIQSEQSFFVVHVY</sequence>
<comment type="caution">
    <text evidence="2">The sequence shown here is derived from an EMBL/GenBank/DDBJ whole genome shotgun (WGS) entry which is preliminary data.</text>
</comment>
<keyword evidence="1" id="KW-0472">Membrane</keyword>
<reference evidence="2" key="1">
    <citation type="submission" date="2021-02" db="EMBL/GenBank/DDBJ databases">
        <authorList>
            <person name="Nowell W R."/>
        </authorList>
    </citation>
    <scope>NUCLEOTIDE SEQUENCE</scope>
</reference>
<keyword evidence="1" id="KW-0812">Transmembrane</keyword>
<feature type="transmembrane region" description="Helical" evidence="1">
    <location>
        <begin position="49"/>
        <end position="69"/>
    </location>
</feature>
<evidence type="ECO:0000256" key="1">
    <source>
        <dbReference type="SAM" id="Phobius"/>
    </source>
</evidence>
<organism evidence="2 3">
    <name type="scientific">Rotaria magnacalcarata</name>
    <dbReference type="NCBI Taxonomy" id="392030"/>
    <lineage>
        <taxon>Eukaryota</taxon>
        <taxon>Metazoa</taxon>
        <taxon>Spiralia</taxon>
        <taxon>Gnathifera</taxon>
        <taxon>Rotifera</taxon>
        <taxon>Eurotatoria</taxon>
        <taxon>Bdelloidea</taxon>
        <taxon>Philodinida</taxon>
        <taxon>Philodinidae</taxon>
        <taxon>Rotaria</taxon>
    </lineage>
</organism>
<gene>
    <name evidence="2" type="ORF">KQP761_LOCUS20297</name>
</gene>
<dbReference type="AlphaFoldDB" id="A0A815ZD70"/>
<name>A0A815ZD70_9BILA</name>